<sequence>MHTLWKGSISFGLVHIPVKMFTATQPKNVSFRSLHKKCKTPIRYNRYCSTCDTNIPFDEVVKGYEYGDNQFVLVEKEELEAIETENRKAIEILDFVQLEEIDPVYFDKTYYLGPGEHGEKAYSLLREAMNETGKIGVAKITLRSKQSLAVVRVYQQCLILETIFYPDEVRNTEHVPEVPSNLELPEKEMEMAKQLIENLATEFEPDKYEDTYRQAVEEMIEKKIKGEEIVEAPEKKPERVVDLMEALKASLEDTKGKKPRKKKKAVR</sequence>
<evidence type="ECO:0000259" key="4">
    <source>
        <dbReference type="SMART" id="SM00559"/>
    </source>
</evidence>
<dbReference type="PANTHER" id="PTHR41251">
    <property type="entry name" value="NON-HOMOLOGOUS END JOINING PROTEIN KU"/>
    <property type="match status" value="1"/>
</dbReference>
<keyword evidence="3" id="KW-0234">DNA repair</keyword>
<dbReference type="InterPro" id="IPR006164">
    <property type="entry name" value="DNA_bd_Ku70/Ku80"/>
</dbReference>
<dbReference type="FunFam" id="2.40.290.10:FF:000004">
    <property type="entry name" value="Non-homologous end joining protein Ku"/>
    <property type="match status" value="1"/>
</dbReference>
<evidence type="ECO:0000256" key="3">
    <source>
        <dbReference type="HAMAP-Rule" id="MF_01875"/>
    </source>
</evidence>
<keyword evidence="3" id="KW-0227">DNA damage</keyword>
<dbReference type="GO" id="GO:0006310">
    <property type="term" value="P:DNA recombination"/>
    <property type="evidence" value="ECO:0007669"/>
    <property type="project" value="UniProtKB-KW"/>
</dbReference>
<dbReference type="NCBIfam" id="TIGR02772">
    <property type="entry name" value="Ku_bact"/>
    <property type="match status" value="1"/>
</dbReference>
<evidence type="ECO:0000256" key="2">
    <source>
        <dbReference type="ARBA" id="ARBA00023172"/>
    </source>
</evidence>
<dbReference type="OrthoDB" id="9795084at2"/>
<organism evidence="5 6">
    <name type="scientific">Melghirimyces algeriensis</name>
    <dbReference type="NCBI Taxonomy" id="910412"/>
    <lineage>
        <taxon>Bacteria</taxon>
        <taxon>Bacillati</taxon>
        <taxon>Bacillota</taxon>
        <taxon>Bacilli</taxon>
        <taxon>Bacillales</taxon>
        <taxon>Thermoactinomycetaceae</taxon>
        <taxon>Melghirimyces</taxon>
    </lineage>
</organism>
<dbReference type="GO" id="GO:0003690">
    <property type="term" value="F:double-stranded DNA binding"/>
    <property type="evidence" value="ECO:0007669"/>
    <property type="project" value="UniProtKB-UniRule"/>
</dbReference>
<dbReference type="SUPFAM" id="SSF100939">
    <property type="entry name" value="SPOC domain-like"/>
    <property type="match status" value="1"/>
</dbReference>
<dbReference type="InterPro" id="IPR009187">
    <property type="entry name" value="Prok_Ku"/>
</dbReference>
<reference evidence="5 6" key="1">
    <citation type="submission" date="2017-05" db="EMBL/GenBank/DDBJ databases">
        <authorList>
            <person name="Varghese N."/>
            <person name="Submissions S."/>
        </authorList>
    </citation>
    <scope>NUCLEOTIDE SEQUENCE [LARGE SCALE GENOMIC DNA]</scope>
    <source>
        <strain evidence="5 6">DSM 45474</strain>
    </source>
</reference>
<dbReference type="Pfam" id="PF02735">
    <property type="entry name" value="Ku"/>
    <property type="match status" value="1"/>
</dbReference>
<dbReference type="CDD" id="cd00789">
    <property type="entry name" value="KU_like"/>
    <property type="match status" value="1"/>
</dbReference>
<dbReference type="PIRSF" id="PIRSF006493">
    <property type="entry name" value="Prok_Ku"/>
    <property type="match status" value="1"/>
</dbReference>
<evidence type="ECO:0000313" key="5">
    <source>
        <dbReference type="EMBL" id="SMO43320.1"/>
    </source>
</evidence>
<dbReference type="HAMAP" id="MF_01875">
    <property type="entry name" value="Prokaryotic_Ku"/>
    <property type="match status" value="1"/>
</dbReference>
<keyword evidence="1 3" id="KW-0238">DNA-binding</keyword>
<name>A0A521B9D2_9BACL</name>
<keyword evidence="6" id="KW-1185">Reference proteome</keyword>
<evidence type="ECO:0000313" key="6">
    <source>
        <dbReference type="Proteomes" id="UP000315636"/>
    </source>
</evidence>
<dbReference type="InterPro" id="IPR016194">
    <property type="entry name" value="SPOC-like_C_dom_sf"/>
</dbReference>
<evidence type="ECO:0000256" key="1">
    <source>
        <dbReference type="ARBA" id="ARBA00023125"/>
    </source>
</evidence>
<gene>
    <name evidence="3" type="primary">ku</name>
    <name evidence="5" type="ORF">SAMN06264849_101608</name>
</gene>
<feature type="domain" description="Ku" evidence="4">
    <location>
        <begin position="52"/>
        <end position="180"/>
    </location>
</feature>
<proteinExistence type="inferred from homology"/>
<comment type="similarity">
    <text evidence="3">Belongs to the prokaryotic Ku family.</text>
</comment>
<dbReference type="Proteomes" id="UP000315636">
    <property type="component" value="Unassembled WGS sequence"/>
</dbReference>
<keyword evidence="2 3" id="KW-0233">DNA recombination</keyword>
<comment type="function">
    <text evidence="3">With LigD forms a non-homologous end joining (NHEJ) DNA repair enzyme, which repairs dsDNA breaks with reduced fidelity. Binds linear dsDNA with 5'- and 3'- overhangs but not closed circular dsDNA nor ssDNA. Recruits and stimulates the ligase activity of LigD.</text>
</comment>
<dbReference type="GO" id="GO:0006303">
    <property type="term" value="P:double-strand break repair via nonhomologous end joining"/>
    <property type="evidence" value="ECO:0007669"/>
    <property type="project" value="UniProtKB-UniRule"/>
</dbReference>
<protein>
    <recommendedName>
        <fullName evidence="3">Non-homologous end joining protein Ku</fullName>
    </recommendedName>
</protein>
<dbReference type="AlphaFoldDB" id="A0A521B9D2"/>
<accession>A0A521B9D2</accession>
<dbReference type="Gene3D" id="2.40.290.10">
    <property type="match status" value="1"/>
</dbReference>
<dbReference type="RefSeq" id="WP_142504260.1">
    <property type="nucleotide sequence ID" value="NZ_FXTI01000001.1"/>
</dbReference>
<comment type="subunit">
    <text evidence="3">Homodimer. Interacts with LigD.</text>
</comment>
<dbReference type="EMBL" id="FXTI01000001">
    <property type="protein sequence ID" value="SMO43320.1"/>
    <property type="molecule type" value="Genomic_DNA"/>
</dbReference>
<dbReference type="PANTHER" id="PTHR41251:SF1">
    <property type="entry name" value="NON-HOMOLOGOUS END JOINING PROTEIN KU"/>
    <property type="match status" value="1"/>
</dbReference>
<dbReference type="SMART" id="SM00559">
    <property type="entry name" value="Ku78"/>
    <property type="match status" value="1"/>
</dbReference>